<protein>
    <submittedName>
        <fullName evidence="2">Oidioi.mRNA.OKI2018_I69.chr1.g3196.t1.cds</fullName>
    </submittedName>
</protein>
<evidence type="ECO:0000256" key="1">
    <source>
        <dbReference type="SAM" id="MobiDB-lite"/>
    </source>
</evidence>
<proteinExistence type="predicted"/>
<gene>
    <name evidence="2" type="ORF">OKIOD_LOCUS11961</name>
</gene>
<evidence type="ECO:0000313" key="2">
    <source>
        <dbReference type="EMBL" id="CAG5107189.1"/>
    </source>
</evidence>
<organism evidence="2 3">
    <name type="scientific">Oikopleura dioica</name>
    <name type="common">Tunicate</name>
    <dbReference type="NCBI Taxonomy" id="34765"/>
    <lineage>
        <taxon>Eukaryota</taxon>
        <taxon>Metazoa</taxon>
        <taxon>Chordata</taxon>
        <taxon>Tunicata</taxon>
        <taxon>Appendicularia</taxon>
        <taxon>Copelata</taxon>
        <taxon>Oikopleuridae</taxon>
        <taxon>Oikopleura</taxon>
    </lineage>
</organism>
<dbReference type="CDD" id="cd23539">
    <property type="entry name" value="TFP_LU_ECD_CinHb4_like"/>
    <property type="match status" value="1"/>
</dbReference>
<dbReference type="EMBL" id="OU015566">
    <property type="protein sequence ID" value="CAG5107189.1"/>
    <property type="molecule type" value="Genomic_DNA"/>
</dbReference>
<reference evidence="2 3" key="1">
    <citation type="submission" date="2021-04" db="EMBL/GenBank/DDBJ databases">
        <authorList>
            <person name="Bliznina A."/>
        </authorList>
    </citation>
    <scope>NUCLEOTIDE SEQUENCE [LARGE SCALE GENOMIC DNA]</scope>
</reference>
<accession>A0ABN7STE4</accession>
<name>A0ABN7STE4_OIKDI</name>
<sequence>MDKETKLQKKEERKRLKKELKEKEKLAKKAKKKGPKFQVNLKSADSIPTPVEEEQAIDEAESRLNYTEFVKQYSKAVTDLGMRETMTNYLINEGSERNMLWSLRNKFELQNQAKSFLLGKRIPVPFAQGKIDRFPTDPTMSCFQCDEKDTDACWRKGKEQICHGANHVCQIEVRKRFGRTERISMGCKQLKACQDNKFQNFNQKPDTPTKDIGLIIDYQCNPIDYGSESTCRQCCTTKNCNRYYNWDSFLTMYDWDTTLP</sequence>
<keyword evidence="3" id="KW-1185">Reference proteome</keyword>
<feature type="region of interest" description="Disordered" evidence="1">
    <location>
        <begin position="1"/>
        <end position="38"/>
    </location>
</feature>
<dbReference type="Proteomes" id="UP001158576">
    <property type="component" value="Chromosome 1"/>
</dbReference>
<evidence type="ECO:0000313" key="3">
    <source>
        <dbReference type="Proteomes" id="UP001158576"/>
    </source>
</evidence>
<feature type="compositionally biased region" description="Basic and acidic residues" evidence="1">
    <location>
        <begin position="1"/>
        <end position="27"/>
    </location>
</feature>